<comment type="similarity">
    <text evidence="2">Belongs to the cysteine synthase/cystathionine beta-synthase family.</text>
</comment>
<dbReference type="InterPro" id="IPR050214">
    <property type="entry name" value="Cys_Synth/Cystath_Beta-Synth"/>
</dbReference>
<organism evidence="6 7">
    <name type="scientific">Dispira parvispora</name>
    <dbReference type="NCBI Taxonomy" id="1520584"/>
    <lineage>
        <taxon>Eukaryota</taxon>
        <taxon>Fungi</taxon>
        <taxon>Fungi incertae sedis</taxon>
        <taxon>Zoopagomycota</taxon>
        <taxon>Kickxellomycotina</taxon>
        <taxon>Dimargaritomycetes</taxon>
        <taxon>Dimargaritales</taxon>
        <taxon>Dimargaritaceae</taxon>
        <taxon>Dispira</taxon>
    </lineage>
</organism>
<evidence type="ECO:0000259" key="5">
    <source>
        <dbReference type="PROSITE" id="PS51371"/>
    </source>
</evidence>
<proteinExistence type="inferred from homology"/>
<accession>A0A9W8AXV9</accession>
<dbReference type="CDD" id="cd01561">
    <property type="entry name" value="CBS_like"/>
    <property type="match status" value="1"/>
</dbReference>
<dbReference type="InterPro" id="IPR046342">
    <property type="entry name" value="CBS_dom_sf"/>
</dbReference>
<keyword evidence="4" id="KW-0129">CBS domain</keyword>
<evidence type="ECO:0000256" key="2">
    <source>
        <dbReference type="ARBA" id="ARBA00007103"/>
    </source>
</evidence>
<sequence>MSDPTIPPSILCPPVLSSVAAAIGNTPLVTLTPPTELKLPSSLELLAKLEYLNPGGSVSDRVAQYVLPRLPRCDVGQSTTTLVVPSSGNFAISLATLATPRGYKLTAVIPERTTQDRIALLKALDVEIVRTVDNALPEAPESCFSVARQIASEIPGAVLVDIFSGRDYSMEECYRTMGEEILAQCQGKLDVLIVGVESGCTITGLAKNLKRTLPQLRVVGVEPNHSFISQGLEGTGQSALIRHTWKVEDLGQHAPPGALDPNCVDFWCHVTDQISFSMARRLVRSGLLVGTSSGGVVAAAHTYARTSMQPGERAVVILNDTARNYTSTLLSDEWLLDNDLMDDSLARKLQHNLVNKYRGATVEDLQLPEAVTISPRDTVSKALDIMESREYSQLPVINSTHRKLVGYITLGTLQALLLTDRVTLDQPIREVMYRFQPLAAQRSSAANDHPSRLNAARRPTYQVITPDTPLNELAKFFEHHSVAFVTDSARKFCLGVVTKFDLLKFISRRRSALDNTLVLS</sequence>
<keyword evidence="3" id="KW-0663">Pyridoxal phosphate</keyword>
<evidence type="ECO:0000313" key="6">
    <source>
        <dbReference type="EMBL" id="KAJ1968048.1"/>
    </source>
</evidence>
<evidence type="ECO:0000256" key="3">
    <source>
        <dbReference type="ARBA" id="ARBA00022898"/>
    </source>
</evidence>
<protein>
    <recommendedName>
        <fullName evidence="5">CBS domain-containing protein</fullName>
    </recommendedName>
</protein>
<dbReference type="PROSITE" id="PS51371">
    <property type="entry name" value="CBS"/>
    <property type="match status" value="1"/>
</dbReference>
<dbReference type="GO" id="GO:0044272">
    <property type="term" value="P:sulfur compound biosynthetic process"/>
    <property type="evidence" value="ECO:0007669"/>
    <property type="project" value="UniProtKB-ARBA"/>
</dbReference>
<dbReference type="SUPFAM" id="SSF54631">
    <property type="entry name" value="CBS-domain pair"/>
    <property type="match status" value="1"/>
</dbReference>
<dbReference type="SMART" id="SM00116">
    <property type="entry name" value="CBS"/>
    <property type="match status" value="2"/>
</dbReference>
<keyword evidence="7" id="KW-1185">Reference proteome</keyword>
<dbReference type="PANTHER" id="PTHR10314">
    <property type="entry name" value="CYSTATHIONINE BETA-SYNTHASE"/>
    <property type="match status" value="1"/>
</dbReference>
<dbReference type="GO" id="GO:0006534">
    <property type="term" value="P:cysteine metabolic process"/>
    <property type="evidence" value="ECO:0007669"/>
    <property type="project" value="UniProtKB-ARBA"/>
</dbReference>
<dbReference type="InterPro" id="IPR001926">
    <property type="entry name" value="TrpB-like_PALP"/>
</dbReference>
<dbReference type="SUPFAM" id="SSF53686">
    <property type="entry name" value="Tryptophan synthase beta subunit-like PLP-dependent enzymes"/>
    <property type="match status" value="1"/>
</dbReference>
<evidence type="ECO:0000256" key="4">
    <source>
        <dbReference type="PROSITE-ProRule" id="PRU00703"/>
    </source>
</evidence>
<evidence type="ECO:0000313" key="7">
    <source>
        <dbReference type="Proteomes" id="UP001150925"/>
    </source>
</evidence>
<dbReference type="Gene3D" id="3.10.580.10">
    <property type="entry name" value="CBS-domain"/>
    <property type="match status" value="1"/>
</dbReference>
<reference evidence="6" key="1">
    <citation type="submission" date="2022-07" db="EMBL/GenBank/DDBJ databases">
        <title>Phylogenomic reconstructions and comparative analyses of Kickxellomycotina fungi.</title>
        <authorList>
            <person name="Reynolds N.K."/>
            <person name="Stajich J.E."/>
            <person name="Barry K."/>
            <person name="Grigoriev I.V."/>
            <person name="Crous P."/>
            <person name="Smith M.E."/>
        </authorList>
    </citation>
    <scope>NUCLEOTIDE SEQUENCE</scope>
    <source>
        <strain evidence="6">RSA 1196</strain>
    </source>
</reference>
<dbReference type="OrthoDB" id="2536440at2759"/>
<dbReference type="Pfam" id="PF00571">
    <property type="entry name" value="CBS"/>
    <property type="match status" value="2"/>
</dbReference>
<dbReference type="Gene3D" id="3.40.50.1100">
    <property type="match status" value="2"/>
</dbReference>
<dbReference type="Proteomes" id="UP001150925">
    <property type="component" value="Unassembled WGS sequence"/>
</dbReference>
<comment type="caution">
    <text evidence="6">The sequence shown here is derived from an EMBL/GenBank/DDBJ whole genome shotgun (WGS) entry which is preliminary data.</text>
</comment>
<evidence type="ECO:0000256" key="1">
    <source>
        <dbReference type="ARBA" id="ARBA00001933"/>
    </source>
</evidence>
<feature type="domain" description="CBS" evidence="5">
    <location>
        <begin position="366"/>
        <end position="424"/>
    </location>
</feature>
<dbReference type="Pfam" id="PF00291">
    <property type="entry name" value="PALP"/>
    <property type="match status" value="1"/>
</dbReference>
<dbReference type="FunFam" id="3.40.50.1100:FF:000118">
    <property type="entry name" value="Related to CYS4-cystathionine beta-synthase"/>
    <property type="match status" value="1"/>
</dbReference>
<name>A0A9W8AXV9_9FUNG</name>
<dbReference type="GO" id="GO:0009069">
    <property type="term" value="P:serine family amino acid metabolic process"/>
    <property type="evidence" value="ECO:0007669"/>
    <property type="project" value="UniProtKB-ARBA"/>
</dbReference>
<dbReference type="AlphaFoldDB" id="A0A9W8AXV9"/>
<gene>
    <name evidence="6" type="ORF">IWQ62_001481</name>
</gene>
<dbReference type="InterPro" id="IPR000644">
    <property type="entry name" value="CBS_dom"/>
</dbReference>
<dbReference type="EMBL" id="JANBPY010000239">
    <property type="protein sequence ID" value="KAJ1968048.1"/>
    <property type="molecule type" value="Genomic_DNA"/>
</dbReference>
<comment type="cofactor">
    <cofactor evidence="1">
        <name>pyridoxal 5'-phosphate</name>
        <dbReference type="ChEBI" id="CHEBI:597326"/>
    </cofactor>
</comment>
<dbReference type="InterPro" id="IPR036052">
    <property type="entry name" value="TrpB-like_PALP_sf"/>
</dbReference>